<evidence type="ECO:0000313" key="4">
    <source>
        <dbReference type="Proteomes" id="UP001379533"/>
    </source>
</evidence>
<dbReference type="EC" id="3.1.1.29" evidence="3"/>
<evidence type="ECO:0000259" key="2">
    <source>
        <dbReference type="Pfam" id="PF00472"/>
    </source>
</evidence>
<feature type="domain" description="Prokaryotic-type class I peptide chain release factors" evidence="2">
    <location>
        <begin position="11"/>
        <end position="134"/>
    </location>
</feature>
<dbReference type="Pfam" id="PF00472">
    <property type="entry name" value="RF-1"/>
    <property type="match status" value="1"/>
</dbReference>
<evidence type="ECO:0000256" key="1">
    <source>
        <dbReference type="SAM" id="MobiDB-lite"/>
    </source>
</evidence>
<gene>
    <name evidence="3" type="primary">arfB</name>
    <name evidence="3" type="ORF">LZC95_42340</name>
</gene>
<protein>
    <submittedName>
        <fullName evidence="3">Aminoacyl-tRNA hydrolase</fullName>
        <ecNumber evidence="3">3.1.1.29</ecNumber>
    </submittedName>
</protein>
<dbReference type="NCBIfam" id="NF006718">
    <property type="entry name" value="PRK09256.1"/>
    <property type="match status" value="1"/>
</dbReference>
<dbReference type="RefSeq" id="WP_394843677.1">
    <property type="nucleotide sequence ID" value="NZ_CP089982.1"/>
</dbReference>
<organism evidence="3 4">
    <name type="scientific">Pendulispora brunnea</name>
    <dbReference type="NCBI Taxonomy" id="2905690"/>
    <lineage>
        <taxon>Bacteria</taxon>
        <taxon>Pseudomonadati</taxon>
        <taxon>Myxococcota</taxon>
        <taxon>Myxococcia</taxon>
        <taxon>Myxococcales</taxon>
        <taxon>Sorangiineae</taxon>
        <taxon>Pendulisporaceae</taxon>
        <taxon>Pendulispora</taxon>
    </lineage>
</organism>
<dbReference type="SUPFAM" id="SSF110916">
    <property type="entry name" value="Peptidyl-tRNA hydrolase domain-like"/>
    <property type="match status" value="1"/>
</dbReference>
<keyword evidence="3" id="KW-0378">Hydrolase</keyword>
<dbReference type="InterPro" id="IPR000352">
    <property type="entry name" value="Pep_chain_release_fac_I"/>
</dbReference>
<evidence type="ECO:0000313" key="3">
    <source>
        <dbReference type="EMBL" id="WXA93078.1"/>
    </source>
</evidence>
<accession>A0ABZ2K2Y1</accession>
<reference evidence="3 4" key="1">
    <citation type="submission" date="2021-12" db="EMBL/GenBank/DDBJ databases">
        <title>Discovery of the Pendulisporaceae a myxobacterial family with distinct sporulation behavior and unique specialized metabolism.</title>
        <authorList>
            <person name="Garcia R."/>
            <person name="Popoff A."/>
            <person name="Bader C.D."/>
            <person name="Loehr J."/>
            <person name="Walesch S."/>
            <person name="Walt C."/>
            <person name="Boldt J."/>
            <person name="Bunk B."/>
            <person name="Haeckl F.J.F.P.J."/>
            <person name="Gunesch A.P."/>
            <person name="Birkelbach J."/>
            <person name="Nuebel U."/>
            <person name="Pietschmann T."/>
            <person name="Bach T."/>
            <person name="Mueller R."/>
        </authorList>
    </citation>
    <scope>NUCLEOTIDE SEQUENCE [LARGE SCALE GENOMIC DNA]</scope>
    <source>
        <strain evidence="3 4">MSr12523</strain>
    </source>
</reference>
<sequence length="142" mass="15679">MPSEALPVGAIVIPGTDLTWTATRSSGPGGQNVNKVSSRVELRFDLEGTTALGPAAKNRLRVLAKGYLDADGRILIRSERTRDRQQNLEDAREKLRELVARALVVPKKRRPTKPSKGAQARRVDDKRRQGVKKRDRQGSDAS</sequence>
<dbReference type="Gene3D" id="3.30.160.20">
    <property type="match status" value="1"/>
</dbReference>
<dbReference type="Proteomes" id="UP001379533">
    <property type="component" value="Chromosome"/>
</dbReference>
<dbReference type="GO" id="GO:0004045">
    <property type="term" value="F:peptidyl-tRNA hydrolase activity"/>
    <property type="evidence" value="ECO:0007669"/>
    <property type="project" value="UniProtKB-EC"/>
</dbReference>
<feature type="region of interest" description="Disordered" evidence="1">
    <location>
        <begin position="102"/>
        <end position="142"/>
    </location>
</feature>
<dbReference type="EMBL" id="CP089982">
    <property type="protein sequence ID" value="WXA93078.1"/>
    <property type="molecule type" value="Genomic_DNA"/>
</dbReference>
<proteinExistence type="predicted"/>
<keyword evidence="4" id="KW-1185">Reference proteome</keyword>
<dbReference type="PANTHER" id="PTHR47814:SF1">
    <property type="entry name" value="PEPTIDYL-TRNA HYDROLASE ARFB"/>
    <property type="match status" value="1"/>
</dbReference>
<dbReference type="PANTHER" id="PTHR47814">
    <property type="entry name" value="PEPTIDYL-TRNA HYDROLASE ARFB"/>
    <property type="match status" value="1"/>
</dbReference>
<name>A0ABZ2K2Y1_9BACT</name>